<accession>A0AAD9KPD4</accession>
<dbReference type="Proteomes" id="UP001209878">
    <property type="component" value="Unassembled WGS sequence"/>
</dbReference>
<evidence type="ECO:0000256" key="5">
    <source>
        <dbReference type="ARBA" id="ARBA00022801"/>
    </source>
</evidence>
<protein>
    <recommendedName>
        <fullName evidence="7">Integrase catalytic domain-containing protein</fullName>
    </recommendedName>
</protein>
<dbReference type="Gene3D" id="3.30.70.270">
    <property type="match status" value="2"/>
</dbReference>
<evidence type="ECO:0000259" key="7">
    <source>
        <dbReference type="PROSITE" id="PS50994"/>
    </source>
</evidence>
<evidence type="ECO:0000256" key="1">
    <source>
        <dbReference type="ARBA" id="ARBA00022679"/>
    </source>
</evidence>
<comment type="caution">
    <text evidence="8">The sequence shown here is derived from an EMBL/GenBank/DDBJ whole genome shotgun (WGS) entry which is preliminary data.</text>
</comment>
<dbReference type="InterPro" id="IPR041373">
    <property type="entry name" value="RT_RNaseH"/>
</dbReference>
<keyword evidence="3" id="KW-0540">Nuclease</keyword>
<sequence>MIEIDVIEKVDQPTDWVNSVVYVAKPSGELRIYLDPKDLSNCVRRTHHYTQVLDDILPQLQGASVFSILDARSGYWNVKLDDESKLLTAFNTPYGRYCFRRLTFGVVSAQDAFQKKVDQTFEGLPGVVAIADNIVVFGKTEAEHDEHLDNVMKLTQEVGLCLNLDKCDVHSHRIKFFRNYLSSKGLEPDPDKIAAIVDMTPPTYAQELQSFLGMVNYLSQYTPDLSTTTAPLRDLTKKDIIFVWGREHQKAFDNGKKAVTATTTLAYFDTNKTDASKRGVGATILQHGRPVAYASKSLTETESNYCNIEREILGIVFGLERFHHYAYGRHVTIETDHKPLESITRKHLTSAPPRLMRMLLRIQKYDFTVKYVPGKDTPIADGLSRLPIHGGEIPDINVIIHEITGASESRLEKIRDMTKCDETLPSVNQYCDKRMATITTVIIRKLTSTTSGAIVNKLKLIFSEFGISDIFISDYAKQYDSAEFRKFEADYNFKHETSSPRYPQCNGKADRYVGVIKKTLQKAYVAKEDPAIALLCLHTTPIETARLPSSAEMLFGRKIQFNSPIIVTTGKEKTRFNRREQWRRQ</sequence>
<dbReference type="EMBL" id="JAODUO010000768">
    <property type="protein sequence ID" value="KAK2174884.1"/>
    <property type="molecule type" value="Genomic_DNA"/>
</dbReference>
<evidence type="ECO:0000256" key="6">
    <source>
        <dbReference type="ARBA" id="ARBA00022918"/>
    </source>
</evidence>
<keyword evidence="1" id="KW-0808">Transferase</keyword>
<gene>
    <name evidence="8" type="ORF">NP493_769g01012</name>
</gene>
<dbReference type="InterPro" id="IPR043502">
    <property type="entry name" value="DNA/RNA_pol_sf"/>
</dbReference>
<dbReference type="InterPro" id="IPR012337">
    <property type="entry name" value="RNaseH-like_sf"/>
</dbReference>
<dbReference type="InterPro" id="IPR050951">
    <property type="entry name" value="Retrovirus_Pol_polyprotein"/>
</dbReference>
<dbReference type="SUPFAM" id="SSF53098">
    <property type="entry name" value="Ribonuclease H-like"/>
    <property type="match status" value="1"/>
</dbReference>
<dbReference type="PANTHER" id="PTHR37984:SF7">
    <property type="entry name" value="INTEGRASE CATALYTIC DOMAIN-CONTAINING PROTEIN"/>
    <property type="match status" value="1"/>
</dbReference>
<evidence type="ECO:0000313" key="8">
    <source>
        <dbReference type="EMBL" id="KAK2174884.1"/>
    </source>
</evidence>
<keyword evidence="4" id="KW-0255">Endonuclease</keyword>
<keyword evidence="2" id="KW-0548">Nucleotidyltransferase</keyword>
<dbReference type="InterPro" id="IPR043128">
    <property type="entry name" value="Rev_trsase/Diguanyl_cyclase"/>
</dbReference>
<dbReference type="Gene3D" id="3.30.420.10">
    <property type="entry name" value="Ribonuclease H-like superfamily/Ribonuclease H"/>
    <property type="match status" value="1"/>
</dbReference>
<evidence type="ECO:0000256" key="4">
    <source>
        <dbReference type="ARBA" id="ARBA00022759"/>
    </source>
</evidence>
<dbReference type="GO" id="GO:0004519">
    <property type="term" value="F:endonuclease activity"/>
    <property type="evidence" value="ECO:0007669"/>
    <property type="project" value="UniProtKB-KW"/>
</dbReference>
<keyword evidence="6" id="KW-0695">RNA-directed DNA polymerase</keyword>
<dbReference type="InterPro" id="IPR036397">
    <property type="entry name" value="RNaseH_sf"/>
</dbReference>
<dbReference type="GO" id="GO:0015074">
    <property type="term" value="P:DNA integration"/>
    <property type="evidence" value="ECO:0007669"/>
    <property type="project" value="InterPro"/>
</dbReference>
<dbReference type="Pfam" id="PF17917">
    <property type="entry name" value="RT_RNaseH"/>
    <property type="match status" value="1"/>
</dbReference>
<dbReference type="Pfam" id="PF00078">
    <property type="entry name" value="RVT_1"/>
    <property type="match status" value="1"/>
</dbReference>
<dbReference type="AlphaFoldDB" id="A0AAD9KPD4"/>
<dbReference type="GO" id="GO:0016787">
    <property type="term" value="F:hydrolase activity"/>
    <property type="evidence" value="ECO:0007669"/>
    <property type="project" value="UniProtKB-KW"/>
</dbReference>
<evidence type="ECO:0000256" key="3">
    <source>
        <dbReference type="ARBA" id="ARBA00022722"/>
    </source>
</evidence>
<organism evidence="8 9">
    <name type="scientific">Ridgeia piscesae</name>
    <name type="common">Tubeworm</name>
    <dbReference type="NCBI Taxonomy" id="27915"/>
    <lineage>
        <taxon>Eukaryota</taxon>
        <taxon>Metazoa</taxon>
        <taxon>Spiralia</taxon>
        <taxon>Lophotrochozoa</taxon>
        <taxon>Annelida</taxon>
        <taxon>Polychaeta</taxon>
        <taxon>Sedentaria</taxon>
        <taxon>Canalipalpata</taxon>
        <taxon>Sabellida</taxon>
        <taxon>Siboglinidae</taxon>
        <taxon>Ridgeia</taxon>
    </lineage>
</organism>
<dbReference type="Gene3D" id="3.10.10.10">
    <property type="entry name" value="HIV Type 1 Reverse Transcriptase, subunit A, domain 1"/>
    <property type="match status" value="1"/>
</dbReference>
<dbReference type="InterPro" id="IPR000477">
    <property type="entry name" value="RT_dom"/>
</dbReference>
<dbReference type="PROSITE" id="PS50994">
    <property type="entry name" value="INTEGRASE"/>
    <property type="match status" value="1"/>
</dbReference>
<evidence type="ECO:0000256" key="2">
    <source>
        <dbReference type="ARBA" id="ARBA00022695"/>
    </source>
</evidence>
<dbReference type="FunFam" id="3.30.70.270:FF:000023">
    <property type="entry name" value="Pol"/>
    <property type="match status" value="1"/>
</dbReference>
<name>A0AAD9KPD4_RIDPI</name>
<evidence type="ECO:0000313" key="9">
    <source>
        <dbReference type="Proteomes" id="UP001209878"/>
    </source>
</evidence>
<dbReference type="GO" id="GO:0003964">
    <property type="term" value="F:RNA-directed DNA polymerase activity"/>
    <property type="evidence" value="ECO:0007669"/>
    <property type="project" value="UniProtKB-KW"/>
</dbReference>
<dbReference type="CDD" id="cd09274">
    <property type="entry name" value="RNase_HI_RT_Ty3"/>
    <property type="match status" value="1"/>
</dbReference>
<feature type="domain" description="Integrase catalytic" evidence="7">
    <location>
        <begin position="390"/>
        <end position="572"/>
    </location>
</feature>
<proteinExistence type="predicted"/>
<dbReference type="SUPFAM" id="SSF56672">
    <property type="entry name" value="DNA/RNA polymerases"/>
    <property type="match status" value="1"/>
</dbReference>
<dbReference type="PANTHER" id="PTHR37984">
    <property type="entry name" value="PROTEIN CBG26694"/>
    <property type="match status" value="1"/>
</dbReference>
<keyword evidence="9" id="KW-1185">Reference proteome</keyword>
<keyword evidence="5" id="KW-0378">Hydrolase</keyword>
<dbReference type="CDD" id="cd01647">
    <property type="entry name" value="RT_LTR"/>
    <property type="match status" value="1"/>
</dbReference>
<dbReference type="InterPro" id="IPR001584">
    <property type="entry name" value="Integrase_cat-core"/>
</dbReference>
<reference evidence="8" key="1">
    <citation type="journal article" date="2023" name="Mol. Biol. Evol.">
        <title>Third-Generation Sequencing Reveals the Adaptive Role of the Epigenome in Three Deep-Sea Polychaetes.</title>
        <authorList>
            <person name="Perez M."/>
            <person name="Aroh O."/>
            <person name="Sun Y."/>
            <person name="Lan Y."/>
            <person name="Juniper S.K."/>
            <person name="Young C.R."/>
            <person name="Angers B."/>
            <person name="Qian P.Y."/>
        </authorList>
    </citation>
    <scope>NUCLEOTIDE SEQUENCE</scope>
    <source>
        <strain evidence="8">R07B-5</strain>
    </source>
</reference>
<dbReference type="GO" id="GO:0003676">
    <property type="term" value="F:nucleic acid binding"/>
    <property type="evidence" value="ECO:0007669"/>
    <property type="project" value="InterPro"/>
</dbReference>